<keyword evidence="2" id="KW-1185">Reference proteome</keyword>
<evidence type="ECO:0000313" key="1">
    <source>
        <dbReference type="EMBL" id="EFM46305.1"/>
    </source>
</evidence>
<accession>E0QPS5</accession>
<dbReference type="EMBL" id="AEET01000024">
    <property type="protein sequence ID" value="EFM46305.1"/>
    <property type="molecule type" value="Genomic_DNA"/>
</dbReference>
<gene>
    <name evidence="1" type="ORF">HMPREF0580_0852</name>
</gene>
<dbReference type="Proteomes" id="UP000003045">
    <property type="component" value="Unassembled WGS sequence"/>
</dbReference>
<proteinExistence type="predicted"/>
<name>E0QPS5_9ACTO</name>
<comment type="caution">
    <text evidence="1">The sequence shown here is derived from an EMBL/GenBank/DDBJ whole genome shotgun (WGS) entry which is preliminary data.</text>
</comment>
<dbReference type="STRING" id="871571.HMPREF0580_0852"/>
<reference evidence="1" key="1">
    <citation type="submission" date="2010-08" db="EMBL/GenBank/DDBJ databases">
        <authorList>
            <person name="Muzny D."/>
            <person name="Qin X."/>
            <person name="Deng J."/>
            <person name="Jiang H."/>
            <person name="Liu Y."/>
            <person name="Qu J."/>
            <person name="Song X.-Z."/>
            <person name="Zhang L."/>
            <person name="Thornton R."/>
            <person name="Coyle M."/>
            <person name="Francisco L."/>
            <person name="Jackson L."/>
            <person name="Javaid M."/>
            <person name="Korchina V."/>
            <person name="Kovar C."/>
            <person name="Mata R."/>
            <person name="Mathew T."/>
            <person name="Ngo R."/>
            <person name="Nguyen L."/>
            <person name="Nguyen N."/>
            <person name="Okwuonu G."/>
            <person name="Ongeri F."/>
            <person name="Pham C."/>
            <person name="Simmons D."/>
            <person name="Wilczek-Boney K."/>
            <person name="Hale W."/>
            <person name="Jakkamsetti A."/>
            <person name="Pham P."/>
            <person name="Ruth R."/>
            <person name="San Lucas F."/>
            <person name="Warren J."/>
            <person name="Zhang J."/>
            <person name="Zhao Z."/>
            <person name="Zhou C."/>
            <person name="Zhu D."/>
            <person name="Lee S."/>
            <person name="Bess C."/>
            <person name="Blankenburg K."/>
            <person name="Forbes L."/>
            <person name="Fu Q."/>
            <person name="Gubbala S."/>
            <person name="Hirani K."/>
            <person name="Jayaseelan J.C."/>
            <person name="Lara F."/>
            <person name="Munidasa M."/>
            <person name="Palculict T."/>
            <person name="Patil S."/>
            <person name="Pu L.-L."/>
            <person name="Saada N."/>
            <person name="Tang L."/>
            <person name="Weissenberger G."/>
            <person name="Zhu Y."/>
            <person name="Hemphill L."/>
            <person name="Shang Y."/>
            <person name="Youmans B."/>
            <person name="Ayvaz T."/>
            <person name="Ross M."/>
            <person name="Santibanez J."/>
            <person name="Aqrawi P."/>
            <person name="Gross S."/>
            <person name="Joshi V."/>
            <person name="Fowler G."/>
            <person name="Nazareth L."/>
            <person name="Reid J."/>
            <person name="Worley K."/>
            <person name="Petrosino J."/>
            <person name="Highlander S."/>
            <person name="Gibbs R."/>
        </authorList>
    </citation>
    <scope>NUCLEOTIDE SEQUENCE [LARGE SCALE GENOMIC DNA]</scope>
    <source>
        <strain evidence="1">ATCC 35239</strain>
    </source>
</reference>
<sequence>MVEISANPDHIWQPPPGFSTIWVVLFPGAPGFQPFGCPRV</sequence>
<dbReference type="AlphaFoldDB" id="E0QPS5"/>
<evidence type="ECO:0000313" key="2">
    <source>
        <dbReference type="Proteomes" id="UP000003045"/>
    </source>
</evidence>
<protein>
    <submittedName>
        <fullName evidence="1">Uncharacterized protein</fullName>
    </submittedName>
</protein>
<organism evidence="1 2">
    <name type="scientific">Mobiluncus mulieris ATCC 35239</name>
    <dbReference type="NCBI Taxonomy" id="871571"/>
    <lineage>
        <taxon>Bacteria</taxon>
        <taxon>Bacillati</taxon>
        <taxon>Actinomycetota</taxon>
        <taxon>Actinomycetes</taxon>
        <taxon>Actinomycetales</taxon>
        <taxon>Actinomycetaceae</taxon>
        <taxon>Mobiluncus</taxon>
    </lineage>
</organism>
<dbReference type="HOGENOM" id="CLU_3292558_0_0_11"/>